<evidence type="ECO:0000256" key="1">
    <source>
        <dbReference type="SAM" id="MobiDB-lite"/>
    </source>
</evidence>
<dbReference type="AlphaFoldDB" id="A0A438CFI6"/>
<reference evidence="2 3" key="1">
    <citation type="journal article" date="2018" name="PLoS Genet.">
        <title>Population sequencing reveals clonal diversity and ancestral inbreeding in the grapevine cultivar Chardonnay.</title>
        <authorList>
            <person name="Roach M.J."/>
            <person name="Johnson D.L."/>
            <person name="Bohlmann J."/>
            <person name="van Vuuren H.J."/>
            <person name="Jones S.J."/>
            <person name="Pretorius I.S."/>
            <person name="Schmidt S.A."/>
            <person name="Borneman A.R."/>
        </authorList>
    </citation>
    <scope>NUCLEOTIDE SEQUENCE [LARGE SCALE GENOMIC DNA]</scope>
    <source>
        <strain evidence="3">cv. Chardonnay</strain>
        <tissue evidence="2">Leaf</tissue>
    </source>
</reference>
<gene>
    <name evidence="2" type="ORF">CK203_110247</name>
</gene>
<comment type="caution">
    <text evidence="2">The sequence shown here is derived from an EMBL/GenBank/DDBJ whole genome shotgun (WGS) entry which is preliminary data.</text>
</comment>
<sequence length="223" mass="24749">MSRWKVNKVGTRNTKRIPTKVLWYFPPIPRNLRLAISADGINPHSSMTSKTKDEVKSRLDLLEMGLRPNLAPRFGLKQTYLPPTCYTLSGKDKKVVLQTLVDLKVPKALLYSKVFLLLTMHEPCREKGAGNLKMEANFAAWRHPLVISCEFVKGSPRLKITLNGINFVDHFLNQGAPAEHKSVETPIGHESNGAAAGDESNDATAGDESVIVQTLETLCAWKS</sequence>
<accession>A0A438CFI6</accession>
<evidence type="ECO:0000313" key="3">
    <source>
        <dbReference type="Proteomes" id="UP000288805"/>
    </source>
</evidence>
<dbReference type="EMBL" id="QGNW01002257">
    <property type="protein sequence ID" value="RVW21977.1"/>
    <property type="molecule type" value="Genomic_DNA"/>
</dbReference>
<protein>
    <submittedName>
        <fullName evidence="2">Uncharacterized protein</fullName>
    </submittedName>
</protein>
<feature type="region of interest" description="Disordered" evidence="1">
    <location>
        <begin position="179"/>
        <end position="205"/>
    </location>
</feature>
<evidence type="ECO:0000313" key="2">
    <source>
        <dbReference type="EMBL" id="RVW21977.1"/>
    </source>
</evidence>
<proteinExistence type="predicted"/>
<name>A0A438CFI6_VITVI</name>
<organism evidence="2 3">
    <name type="scientific">Vitis vinifera</name>
    <name type="common">Grape</name>
    <dbReference type="NCBI Taxonomy" id="29760"/>
    <lineage>
        <taxon>Eukaryota</taxon>
        <taxon>Viridiplantae</taxon>
        <taxon>Streptophyta</taxon>
        <taxon>Embryophyta</taxon>
        <taxon>Tracheophyta</taxon>
        <taxon>Spermatophyta</taxon>
        <taxon>Magnoliopsida</taxon>
        <taxon>eudicotyledons</taxon>
        <taxon>Gunneridae</taxon>
        <taxon>Pentapetalae</taxon>
        <taxon>rosids</taxon>
        <taxon>Vitales</taxon>
        <taxon>Vitaceae</taxon>
        <taxon>Viteae</taxon>
        <taxon>Vitis</taxon>
    </lineage>
</organism>
<dbReference type="Proteomes" id="UP000288805">
    <property type="component" value="Unassembled WGS sequence"/>
</dbReference>